<dbReference type="InterPro" id="IPR007111">
    <property type="entry name" value="NACHT_NTPase"/>
</dbReference>
<evidence type="ECO:0000259" key="4">
    <source>
        <dbReference type="PROSITE" id="PS50837"/>
    </source>
</evidence>
<dbReference type="InterPro" id="IPR036770">
    <property type="entry name" value="Ankyrin_rpt-contain_sf"/>
</dbReference>
<accession>A0AAE0N3A4</accession>
<dbReference type="PANTHER" id="PTHR10039">
    <property type="entry name" value="AMELOGENIN"/>
    <property type="match status" value="1"/>
</dbReference>
<evidence type="ECO:0000256" key="3">
    <source>
        <dbReference type="SAM" id="SignalP"/>
    </source>
</evidence>
<reference evidence="5" key="2">
    <citation type="submission" date="2023-06" db="EMBL/GenBank/DDBJ databases">
        <authorList>
            <consortium name="Lawrence Berkeley National Laboratory"/>
            <person name="Haridas S."/>
            <person name="Hensen N."/>
            <person name="Bonometti L."/>
            <person name="Westerberg I."/>
            <person name="Brannstrom I.O."/>
            <person name="Guillou S."/>
            <person name="Cros-Aarteil S."/>
            <person name="Calhoun S."/>
            <person name="Kuo A."/>
            <person name="Mondo S."/>
            <person name="Pangilinan J."/>
            <person name="Riley R."/>
            <person name="LaButti K."/>
            <person name="Andreopoulos B."/>
            <person name="Lipzen A."/>
            <person name="Chen C."/>
            <person name="Yanf M."/>
            <person name="Daum C."/>
            <person name="Ng V."/>
            <person name="Clum A."/>
            <person name="Steindorff A."/>
            <person name="Ohm R."/>
            <person name="Martin F."/>
            <person name="Silar P."/>
            <person name="Natvig D."/>
            <person name="Lalanne C."/>
            <person name="Gautier V."/>
            <person name="Ament-velasquez S.L."/>
            <person name="Kruys A."/>
            <person name="Hutchinson M.I."/>
            <person name="Powell A.J."/>
            <person name="Barry K."/>
            <person name="Miller A.N."/>
            <person name="Grigoriev I.V."/>
            <person name="Debuchy R."/>
            <person name="Gladieux P."/>
            <person name="Thoren M.H."/>
            <person name="Johannesson H."/>
        </authorList>
    </citation>
    <scope>NUCLEOTIDE SEQUENCE</scope>
    <source>
        <strain evidence="5">CBS 232.78</strain>
    </source>
</reference>
<dbReference type="Pfam" id="PF22939">
    <property type="entry name" value="WHD_GPIID"/>
    <property type="match status" value="1"/>
</dbReference>
<evidence type="ECO:0000256" key="1">
    <source>
        <dbReference type="ARBA" id="ARBA00022737"/>
    </source>
</evidence>
<dbReference type="SMART" id="SM00248">
    <property type="entry name" value="ANK"/>
    <property type="match status" value="4"/>
</dbReference>
<dbReference type="PANTHER" id="PTHR10039:SF15">
    <property type="entry name" value="NACHT DOMAIN-CONTAINING PROTEIN"/>
    <property type="match status" value="1"/>
</dbReference>
<gene>
    <name evidence="5" type="ORF">B0H63DRAFT_565724</name>
</gene>
<dbReference type="PROSITE" id="PS50088">
    <property type="entry name" value="ANK_REPEAT"/>
    <property type="match status" value="2"/>
</dbReference>
<feature type="repeat" description="ANK" evidence="2">
    <location>
        <begin position="712"/>
        <end position="744"/>
    </location>
</feature>
<name>A0AAE0N3A4_9PEZI</name>
<evidence type="ECO:0000313" key="6">
    <source>
        <dbReference type="Proteomes" id="UP001285441"/>
    </source>
</evidence>
<feature type="domain" description="NACHT" evidence="4">
    <location>
        <begin position="242"/>
        <end position="386"/>
    </location>
</feature>
<protein>
    <recommendedName>
        <fullName evidence="4">NACHT domain-containing protein</fullName>
    </recommendedName>
</protein>
<keyword evidence="1" id="KW-0677">Repeat</keyword>
<dbReference type="InterPro" id="IPR002110">
    <property type="entry name" value="Ankyrin_rpt"/>
</dbReference>
<dbReference type="Pfam" id="PF12796">
    <property type="entry name" value="Ank_2"/>
    <property type="match status" value="2"/>
</dbReference>
<comment type="caution">
    <text evidence="5">The sequence shown here is derived from an EMBL/GenBank/DDBJ whole genome shotgun (WGS) entry which is preliminary data.</text>
</comment>
<dbReference type="InterPro" id="IPR054471">
    <property type="entry name" value="GPIID_WHD"/>
</dbReference>
<dbReference type="EMBL" id="JAULSW010000011">
    <property type="protein sequence ID" value="KAK3367844.1"/>
    <property type="molecule type" value="Genomic_DNA"/>
</dbReference>
<dbReference type="PROSITE" id="PS50837">
    <property type="entry name" value="NACHT"/>
    <property type="match status" value="1"/>
</dbReference>
<sequence length="928" mass="102967">MDPLSVGLGIAGILPLIAQAIKCAKDYKDTVASAKASVAALIGELEALQFNVTNLHHFLKADAFGSNNTMRFQQTSVLLVCSASCETKLKALCRSLSEEESGRRNRFLWPFSEKEHQKTLQELRSFTTWMHFALSVDGCRLLSQTSDDVLKILGSQLEQFAAIQSLQRATEQVHNTVQAHSHMLERSQAQKARRDILDWISTANTYHQKHQDLQSSRTRDTGKWLLRSEEYSRWRNGPDQMGAFWCHGIQGSGKTNLVSIIVDDLRGLQQPGVPPATVAFFYFSHLDRLAQSPYKVLSCVLRQFLEQLDEIPRAVRAVYETAHTKGALPHFQCESLLVEILKDPRRSYLVLDALDECSEEHRSSILRTLAQIDQSQGARILITSRPHINEIPATLANLSTMKIVAHDSDIELYIRRELLRKGGFGLAGNEFVEEVVQRLSAGAEGMFLLPVLQLRTVLKEPSLGDMEDSLDRLSHNLFEAFEETIGRIQSLSANQQYIGMGVLMYLAHAAGPITVDELSDLLAIHPLRTRVAPKYRPTAKTLLECCQGLITIDSRTGDVRISHYSIQEYLVENDERLFPQGAEAILTVNCLRYLLLDDFAEGPWETEEQVDSYLGRYPFLKYAALFWGQHAKPSEGNPDVQAELARFFASKSAMAVANQVRQYALGRRWEYWGPKEALSFTALHHATRHGLTQTVKGLLDRAIFDVNITTMQGATPIIHAASNGHVDILRSLLQKGADPYLHNWYGDALHCAVEGNQAGTVRELVCWGMNPSGLGPGPGPGGPPTYIRGYIDCALDCDAAASFEALVELGVDINNPNNNKLYIVRKSENAKVVPARGNLGSAKSLPLFFQACSLGCEKIVGVMVDRGWVNVNMKSEVGGMTALHYAVEGRSLAVIQKLVDAGADIHAMDKYGISAVEDCLLGDFKRVT</sequence>
<keyword evidence="6" id="KW-1185">Reference proteome</keyword>
<feature type="repeat" description="ANK" evidence="2">
    <location>
        <begin position="878"/>
        <end position="910"/>
    </location>
</feature>
<dbReference type="AlphaFoldDB" id="A0AAE0N3A4"/>
<proteinExistence type="predicted"/>
<dbReference type="Pfam" id="PF24883">
    <property type="entry name" value="NPHP3_N"/>
    <property type="match status" value="1"/>
</dbReference>
<dbReference type="PRINTS" id="PR01415">
    <property type="entry name" value="ANKYRIN"/>
</dbReference>
<dbReference type="InterPro" id="IPR056884">
    <property type="entry name" value="NPHP3-like_N"/>
</dbReference>
<organism evidence="5 6">
    <name type="scientific">Podospora didyma</name>
    <dbReference type="NCBI Taxonomy" id="330526"/>
    <lineage>
        <taxon>Eukaryota</taxon>
        <taxon>Fungi</taxon>
        <taxon>Dikarya</taxon>
        <taxon>Ascomycota</taxon>
        <taxon>Pezizomycotina</taxon>
        <taxon>Sordariomycetes</taxon>
        <taxon>Sordariomycetidae</taxon>
        <taxon>Sordariales</taxon>
        <taxon>Podosporaceae</taxon>
        <taxon>Podospora</taxon>
    </lineage>
</organism>
<dbReference type="InterPro" id="IPR027417">
    <property type="entry name" value="P-loop_NTPase"/>
</dbReference>
<dbReference type="PROSITE" id="PS50297">
    <property type="entry name" value="ANK_REP_REGION"/>
    <property type="match status" value="2"/>
</dbReference>
<feature type="chain" id="PRO_5041964970" description="NACHT domain-containing protein" evidence="3">
    <location>
        <begin position="21"/>
        <end position="928"/>
    </location>
</feature>
<dbReference type="Gene3D" id="1.25.40.20">
    <property type="entry name" value="Ankyrin repeat-containing domain"/>
    <property type="match status" value="2"/>
</dbReference>
<dbReference type="Gene3D" id="3.40.50.300">
    <property type="entry name" value="P-loop containing nucleotide triphosphate hydrolases"/>
    <property type="match status" value="1"/>
</dbReference>
<keyword evidence="2" id="KW-0040">ANK repeat</keyword>
<reference evidence="5" key="1">
    <citation type="journal article" date="2023" name="Mol. Phylogenet. Evol.">
        <title>Genome-scale phylogeny and comparative genomics of the fungal order Sordariales.</title>
        <authorList>
            <person name="Hensen N."/>
            <person name="Bonometti L."/>
            <person name="Westerberg I."/>
            <person name="Brannstrom I.O."/>
            <person name="Guillou S."/>
            <person name="Cros-Aarteil S."/>
            <person name="Calhoun S."/>
            <person name="Haridas S."/>
            <person name="Kuo A."/>
            <person name="Mondo S."/>
            <person name="Pangilinan J."/>
            <person name="Riley R."/>
            <person name="LaButti K."/>
            <person name="Andreopoulos B."/>
            <person name="Lipzen A."/>
            <person name="Chen C."/>
            <person name="Yan M."/>
            <person name="Daum C."/>
            <person name="Ng V."/>
            <person name="Clum A."/>
            <person name="Steindorff A."/>
            <person name="Ohm R.A."/>
            <person name="Martin F."/>
            <person name="Silar P."/>
            <person name="Natvig D.O."/>
            <person name="Lalanne C."/>
            <person name="Gautier V."/>
            <person name="Ament-Velasquez S.L."/>
            <person name="Kruys A."/>
            <person name="Hutchinson M.I."/>
            <person name="Powell A.J."/>
            <person name="Barry K."/>
            <person name="Miller A.N."/>
            <person name="Grigoriev I.V."/>
            <person name="Debuchy R."/>
            <person name="Gladieux P."/>
            <person name="Hiltunen Thoren M."/>
            <person name="Johannesson H."/>
        </authorList>
    </citation>
    <scope>NUCLEOTIDE SEQUENCE</scope>
    <source>
        <strain evidence="5">CBS 232.78</strain>
    </source>
</reference>
<evidence type="ECO:0000313" key="5">
    <source>
        <dbReference type="EMBL" id="KAK3367844.1"/>
    </source>
</evidence>
<dbReference type="Proteomes" id="UP001285441">
    <property type="component" value="Unassembled WGS sequence"/>
</dbReference>
<feature type="signal peptide" evidence="3">
    <location>
        <begin position="1"/>
        <end position="20"/>
    </location>
</feature>
<dbReference type="SUPFAM" id="SSF52540">
    <property type="entry name" value="P-loop containing nucleoside triphosphate hydrolases"/>
    <property type="match status" value="1"/>
</dbReference>
<evidence type="ECO:0000256" key="2">
    <source>
        <dbReference type="PROSITE-ProRule" id="PRU00023"/>
    </source>
</evidence>
<dbReference type="SUPFAM" id="SSF48403">
    <property type="entry name" value="Ankyrin repeat"/>
    <property type="match status" value="1"/>
</dbReference>
<keyword evidence="3" id="KW-0732">Signal</keyword>